<keyword evidence="4" id="KW-1185">Reference proteome</keyword>
<sequence>MQREEQKTKNIIVNNDDDGNENEKNGNDSNFMPSDVSAFKTYQKREKAKSAKTGKNDELDGAGAEKSDRRGEAKVVEKALQKQKKTDGTASKQQPMGKSKARNAITEQRRLNEEEAAAVAVDQMSEPAGIDGEEAEPSRHQSLTPSKRQRSARKKPNKSQWDVQPKPMGTVSEAEISADDNSTRNLPPASDGPSEGSEPSSSSKGVNNSPLALVNNWQRPQIESRFREQTRRIDELGQEVAELKQWKAQQEQKQLNQSQEEAWRQQWHSFVSVQQMMALQAQAQQMAHFQSANIQDLEQQSETDQQQTLFRPIAAHGSVTERTAEKEEKQHKIQEDGQHEQGGHQDEEVQQLQQQFEENKQQTTDVLMNSYHDKPREAQHEGQQEEDEQHKVQQQQLQGIPMQQLKTLAQRKTEEQEQLTDKQQQQLEQQWHHLLTVEQPISRSESSPAQLVHSSAANEQHPFGQNNAQIRQQQQPSHQLQFHANPHQFPVQQQRNIMSPAFQMQPQQIRLVQQMQQQQHQQMMAHRRSQSSPTQLTPAPVAVQQSLTTENALLQCVQRRQQQQTVAAMNAAVHHQTDYQNHFLAPLPLVQKPTQLRQQAALLHGNQLTQQPQQQQKQKQQTRPSNLNLEKINRAAHLNALISSLRQRPMAAVASSSDNPMEIAQPNTNATTAAAWGHGQLQPQQRPQWRQLLTPEAVTGRAFTASANAPSASWSTNSSLMAKVKERILALLATDVDDANWLDHENGLIQPKPSLQMAKEMAQKALVESIASLYLNPLQLDLMHSLEQMVNGIFWGEQNFPLAEAMAKKIHSCTFPHSLVIDKMRRTINDENVQRILAEIEEEIANFESQTMGQNGGQMAEGVKLLLTFTRLYHKLSNRVKSMMYGQSYNEQSNNWIQQIDKLGDAFGGQMTKVIAQQPPAFRDWYEKLCMLESAIESAKLAILIAFPATLFNNWDNHLSNWSFLKGQFRDIDLYDFLAYQEERQWFGSDFSIKIRENGGDRFGAYTVKIVADFLGQISRTMNDHFAFISADPCKKNEQIFYLALFSSLFRRIISELKETKFDVIQTKTLKRERQIAQKMLEISAIIFDAKFELLKNMVIGKILTLDRIREGRSGGGGKAAEGTAGPST</sequence>
<feature type="coiled-coil region" evidence="1">
    <location>
        <begin position="402"/>
        <end position="429"/>
    </location>
</feature>
<feature type="compositionally biased region" description="Polar residues" evidence="2">
    <location>
        <begin position="204"/>
        <end position="221"/>
    </location>
</feature>
<gene>
    <name evidence="3" type="ORF">niasHT_000433</name>
</gene>
<feature type="compositionally biased region" description="Low complexity" evidence="2">
    <location>
        <begin position="187"/>
        <end position="203"/>
    </location>
</feature>
<evidence type="ECO:0000256" key="1">
    <source>
        <dbReference type="SAM" id="Coils"/>
    </source>
</evidence>
<feature type="region of interest" description="Disordered" evidence="2">
    <location>
        <begin position="374"/>
        <end position="398"/>
    </location>
</feature>
<feature type="coiled-coil region" evidence="1">
    <location>
        <begin position="233"/>
        <end position="300"/>
    </location>
</feature>
<proteinExistence type="predicted"/>
<feature type="compositionally biased region" description="Basic and acidic residues" evidence="2">
    <location>
        <begin position="43"/>
        <end position="87"/>
    </location>
</feature>
<dbReference type="Proteomes" id="UP001620626">
    <property type="component" value="Unassembled WGS sequence"/>
</dbReference>
<feature type="region of interest" description="Disordered" evidence="2">
    <location>
        <begin position="1"/>
        <end position="221"/>
    </location>
</feature>
<accession>A0ABD2M2X3</accession>
<dbReference type="EMBL" id="JBICBT010000174">
    <property type="protein sequence ID" value="KAL3121868.1"/>
    <property type="molecule type" value="Genomic_DNA"/>
</dbReference>
<evidence type="ECO:0000313" key="3">
    <source>
        <dbReference type="EMBL" id="KAL3121868.1"/>
    </source>
</evidence>
<feature type="compositionally biased region" description="Basic residues" evidence="2">
    <location>
        <begin position="147"/>
        <end position="157"/>
    </location>
</feature>
<organism evidence="3 4">
    <name type="scientific">Heterodera trifolii</name>
    <dbReference type="NCBI Taxonomy" id="157864"/>
    <lineage>
        <taxon>Eukaryota</taxon>
        <taxon>Metazoa</taxon>
        <taxon>Ecdysozoa</taxon>
        <taxon>Nematoda</taxon>
        <taxon>Chromadorea</taxon>
        <taxon>Rhabditida</taxon>
        <taxon>Tylenchina</taxon>
        <taxon>Tylenchomorpha</taxon>
        <taxon>Tylenchoidea</taxon>
        <taxon>Heteroderidae</taxon>
        <taxon>Heteroderinae</taxon>
        <taxon>Heterodera</taxon>
    </lineage>
</organism>
<dbReference type="AlphaFoldDB" id="A0ABD2M2X3"/>
<evidence type="ECO:0000313" key="4">
    <source>
        <dbReference type="Proteomes" id="UP001620626"/>
    </source>
</evidence>
<protein>
    <submittedName>
        <fullName evidence="3">Uncharacterized protein</fullName>
    </submittedName>
</protein>
<reference evidence="3 4" key="1">
    <citation type="submission" date="2024-10" db="EMBL/GenBank/DDBJ databases">
        <authorList>
            <person name="Kim D."/>
        </authorList>
    </citation>
    <scope>NUCLEOTIDE SEQUENCE [LARGE SCALE GENOMIC DNA]</scope>
    <source>
        <strain evidence="3">BH-2024</strain>
    </source>
</reference>
<feature type="compositionally biased region" description="Basic and acidic residues" evidence="2">
    <location>
        <begin position="374"/>
        <end position="391"/>
    </location>
</feature>
<keyword evidence="1" id="KW-0175">Coiled coil</keyword>
<name>A0ABD2M2X3_9BILA</name>
<evidence type="ECO:0000256" key="2">
    <source>
        <dbReference type="SAM" id="MobiDB-lite"/>
    </source>
</evidence>
<feature type="compositionally biased region" description="Basic and acidic residues" evidence="2">
    <location>
        <begin position="322"/>
        <end position="347"/>
    </location>
</feature>
<feature type="region of interest" description="Disordered" evidence="2">
    <location>
        <begin position="314"/>
        <end position="350"/>
    </location>
</feature>
<comment type="caution">
    <text evidence="3">The sequence shown here is derived from an EMBL/GenBank/DDBJ whole genome shotgun (WGS) entry which is preliminary data.</text>
</comment>